<accession>A0A2U8WNL8</accession>
<gene>
    <name evidence="1" type="ORF">DK419_13030</name>
</gene>
<sequence length="449" mass="44987">MTISLGARGRLTGDAYIIATVTPSGTSGGTLTVVDPVAGAYNSVAFVIDTRDFNGTAPNYLIASYTQTLNALLRLTSPLTNLFTGSRQVALDKDNASAISRLLFAISGRTWGAVEQRTLTYTPTGAAQTTTETVSLRAYPDGTTPIDALLIDLATGGADLRKASATMASAPTVDLGSAPTGKVAVTGSATILSFGVGKHLERLVHIMDGGAVLTYNATSLVLPGGANITTAAGDCFHATSDGSGNWRVRSYARASGKPVIRSGSADIADASASGRIVLTGTAGQGATALGLGVGNIPTFMGAILNGAIQTRGAITAGGYVGVGFANDTGLQYWGWGLGDALGGGNSGANLKLFSYGDGGGFLSGPIVINRATSQTVLMSLAVTGGTTLGGTLQLAFYTVATLPAGTVGVVVFASNARKPGEAAGAGTGVLACYSNGAWRRLSDEAAVAA</sequence>
<name>A0A2U8WNL8_9HYPH</name>
<evidence type="ECO:0000313" key="2">
    <source>
        <dbReference type="Proteomes" id="UP000245444"/>
    </source>
</evidence>
<dbReference type="AlphaFoldDB" id="A0A2U8WNL8"/>
<reference evidence="1 2" key="1">
    <citation type="submission" date="2018-05" db="EMBL/GenBank/DDBJ databases">
        <title>Complete Genome Sequence of Methylobacterium sp. 17Sr1-28.</title>
        <authorList>
            <person name="Srinivasan S."/>
        </authorList>
    </citation>
    <scope>NUCLEOTIDE SEQUENCE [LARGE SCALE GENOMIC DNA]</scope>
    <source>
        <strain evidence="1 2">17Sr1-28</strain>
    </source>
</reference>
<dbReference type="EMBL" id="CP029553">
    <property type="protein sequence ID" value="AWN47121.1"/>
    <property type="molecule type" value="Genomic_DNA"/>
</dbReference>
<dbReference type="Proteomes" id="UP000245444">
    <property type="component" value="Chromosome"/>
</dbReference>
<dbReference type="KEGG" id="mtea:DK419_13030"/>
<proteinExistence type="predicted"/>
<dbReference type="OrthoDB" id="7994013at2"/>
<evidence type="ECO:0000313" key="1">
    <source>
        <dbReference type="EMBL" id="AWN47121.1"/>
    </source>
</evidence>
<organism evidence="1 2">
    <name type="scientific">Methylobacterium terrae</name>
    <dbReference type="NCBI Taxonomy" id="2202827"/>
    <lineage>
        <taxon>Bacteria</taxon>
        <taxon>Pseudomonadati</taxon>
        <taxon>Pseudomonadota</taxon>
        <taxon>Alphaproteobacteria</taxon>
        <taxon>Hyphomicrobiales</taxon>
        <taxon>Methylobacteriaceae</taxon>
        <taxon>Methylobacterium</taxon>
    </lineage>
</organism>
<keyword evidence="2" id="KW-1185">Reference proteome</keyword>
<protein>
    <submittedName>
        <fullName evidence="1">Uncharacterized protein</fullName>
    </submittedName>
</protein>